<reference evidence="2" key="1">
    <citation type="submission" date="2021-06" db="EMBL/GenBank/DDBJ databases">
        <authorList>
            <person name="Kallberg Y."/>
            <person name="Tangrot J."/>
            <person name="Rosling A."/>
        </authorList>
    </citation>
    <scope>NUCLEOTIDE SEQUENCE</scope>
    <source>
        <strain evidence="2">UK204</strain>
    </source>
</reference>
<proteinExistence type="predicted"/>
<evidence type="ECO:0000259" key="1">
    <source>
        <dbReference type="Pfam" id="PF00172"/>
    </source>
</evidence>
<dbReference type="OrthoDB" id="39175at2759"/>
<dbReference type="SUPFAM" id="SSF57701">
    <property type="entry name" value="Zn2/Cys6 DNA-binding domain"/>
    <property type="match status" value="1"/>
</dbReference>
<dbReference type="GO" id="GO:0000981">
    <property type="term" value="F:DNA-binding transcription factor activity, RNA polymerase II-specific"/>
    <property type="evidence" value="ECO:0007669"/>
    <property type="project" value="InterPro"/>
</dbReference>
<dbReference type="GO" id="GO:0008270">
    <property type="term" value="F:zinc ion binding"/>
    <property type="evidence" value="ECO:0007669"/>
    <property type="project" value="InterPro"/>
</dbReference>
<dbReference type="Gene3D" id="4.10.240.10">
    <property type="entry name" value="Zn(2)-C6 fungal-type DNA-binding domain"/>
    <property type="match status" value="1"/>
</dbReference>
<feature type="domain" description="Zn(2)-C6 fungal-type" evidence="1">
    <location>
        <begin position="19"/>
        <end position="57"/>
    </location>
</feature>
<dbReference type="Pfam" id="PF00172">
    <property type="entry name" value="Zn_clus"/>
    <property type="match status" value="1"/>
</dbReference>
<organism evidence="2 3">
    <name type="scientific">Funneliformis caledonium</name>
    <dbReference type="NCBI Taxonomy" id="1117310"/>
    <lineage>
        <taxon>Eukaryota</taxon>
        <taxon>Fungi</taxon>
        <taxon>Fungi incertae sedis</taxon>
        <taxon>Mucoromycota</taxon>
        <taxon>Glomeromycotina</taxon>
        <taxon>Glomeromycetes</taxon>
        <taxon>Glomerales</taxon>
        <taxon>Glomeraceae</taxon>
        <taxon>Funneliformis</taxon>
    </lineage>
</organism>
<dbReference type="AlphaFoldDB" id="A0A9N9ALV1"/>
<dbReference type="EMBL" id="CAJVPQ010001189">
    <property type="protein sequence ID" value="CAG8537461.1"/>
    <property type="molecule type" value="Genomic_DNA"/>
</dbReference>
<name>A0A9N9ALV1_9GLOM</name>
<dbReference type="CDD" id="cd00067">
    <property type="entry name" value="GAL4"/>
    <property type="match status" value="1"/>
</dbReference>
<evidence type="ECO:0000313" key="2">
    <source>
        <dbReference type="EMBL" id="CAG8537461.1"/>
    </source>
</evidence>
<evidence type="ECO:0000313" key="3">
    <source>
        <dbReference type="Proteomes" id="UP000789570"/>
    </source>
</evidence>
<comment type="caution">
    <text evidence="2">The sequence shown here is derived from an EMBL/GenBank/DDBJ whole genome shotgun (WGS) entry which is preliminary data.</text>
</comment>
<dbReference type="Proteomes" id="UP000789570">
    <property type="component" value="Unassembled WGS sequence"/>
</dbReference>
<dbReference type="InterPro" id="IPR001138">
    <property type="entry name" value="Zn2Cys6_DnaBD"/>
</dbReference>
<accession>A0A9N9ALV1</accession>
<gene>
    <name evidence="2" type="ORF">FCALED_LOCUS5474</name>
</gene>
<keyword evidence="3" id="KW-1185">Reference proteome</keyword>
<sequence>MSQAIRTNRRQPRGSINRRACQKCRQLKIKCDGDAERNVDCSNCDVGTCVYDKSPRKNRQVEKLNNRVECLEKCLTETNTKLLKFQEDYDTKIRILMLEKQIQSLITDCLILLPNTRNDQTVSTVFNQLRQAINESRCWEILMPFIVALLSRLLQSDNDDETFCRIIEILKDIAENTMKNCNPNDAFNRTAPQQNINDLVSQYDFSNDQQTQTFNTMTTATTENISAPLIIQTSPIVNDISNLALSPESDANSDLSNLSHLTPNIELASPLTPEQIEHYSHNGSEFDTSINFAISYPQPSYFDEFSYDTFYNSFGSNSSNGH</sequence>
<protein>
    <submittedName>
        <fullName evidence="2">16915_t:CDS:1</fullName>
    </submittedName>
</protein>
<dbReference type="InterPro" id="IPR036864">
    <property type="entry name" value="Zn2-C6_fun-type_DNA-bd_sf"/>
</dbReference>